<evidence type="ECO:0000313" key="2">
    <source>
        <dbReference type="EMBL" id="EGD72228.1"/>
    </source>
</evidence>
<accession>F2TVY2</accession>
<feature type="region of interest" description="Disordered" evidence="1">
    <location>
        <begin position="145"/>
        <end position="170"/>
    </location>
</feature>
<organism evidence="3">
    <name type="scientific">Salpingoeca rosetta (strain ATCC 50818 / BSB-021)</name>
    <dbReference type="NCBI Taxonomy" id="946362"/>
    <lineage>
        <taxon>Eukaryota</taxon>
        <taxon>Choanoflagellata</taxon>
        <taxon>Craspedida</taxon>
        <taxon>Salpingoecidae</taxon>
        <taxon>Salpingoeca</taxon>
    </lineage>
</organism>
<dbReference type="GeneID" id="16067621"/>
<keyword evidence="3" id="KW-1185">Reference proteome</keyword>
<dbReference type="RefSeq" id="XP_004998799.1">
    <property type="nucleotide sequence ID" value="XM_004998742.1"/>
</dbReference>
<evidence type="ECO:0000256" key="1">
    <source>
        <dbReference type="SAM" id="MobiDB-lite"/>
    </source>
</evidence>
<sequence>MYWREYACVCVRAHACMCATSPSSRLPLTCLFVRGAGFGPGFSVHIPPPLFSPLRQAWSFQNHTLRGDHAIMTFPSLFSFPGSARFLALALPLPTPFYPLLLLRLQPPPPGVVGVSSYSQPLRSVSCDLSPPFLGIVPPANTCTASPSTSQYDRRHRRHCPLSSPSCMHT</sequence>
<proteinExistence type="predicted"/>
<dbReference type="Proteomes" id="UP000007799">
    <property type="component" value="Unassembled WGS sequence"/>
</dbReference>
<dbReference type="KEGG" id="sre:PTSG_11566"/>
<gene>
    <name evidence="2" type="ORF">PTSG_11566</name>
</gene>
<name>F2TVY2_SALR5</name>
<protein>
    <submittedName>
        <fullName evidence="2">Uncharacterized protein</fullName>
    </submittedName>
</protein>
<reference evidence="2" key="1">
    <citation type="submission" date="2009-08" db="EMBL/GenBank/DDBJ databases">
        <title>Annotation of Salpingoeca rosetta.</title>
        <authorList>
            <consortium name="The Broad Institute Genome Sequencing Platform"/>
            <person name="Russ C."/>
            <person name="Cuomo C."/>
            <person name="Burger G."/>
            <person name="Gray M.W."/>
            <person name="Holland P.W.H."/>
            <person name="King N."/>
            <person name="Lang F.B.F."/>
            <person name="Roger A.J."/>
            <person name="Ruiz-Trillo I."/>
            <person name="Young S.K."/>
            <person name="Zeng Q."/>
            <person name="Gargeya S."/>
            <person name="Alvarado L."/>
            <person name="Berlin A."/>
            <person name="Chapman S.B."/>
            <person name="Chen Z."/>
            <person name="Freedman E."/>
            <person name="Gellesch M."/>
            <person name="Goldberg J."/>
            <person name="Griggs A."/>
            <person name="Gujja S."/>
            <person name="Heilman E."/>
            <person name="Heiman D."/>
            <person name="Howarth C."/>
            <person name="Mehta T."/>
            <person name="Neiman D."/>
            <person name="Pearson M."/>
            <person name="Roberts A."/>
            <person name="Saif S."/>
            <person name="Shea T."/>
            <person name="Shenoy N."/>
            <person name="Sisk P."/>
            <person name="Stolte C."/>
            <person name="Sykes S."/>
            <person name="White J."/>
            <person name="Yandava C."/>
            <person name="Haas B."/>
            <person name="Nusbaum C."/>
            <person name="Birren B."/>
        </authorList>
    </citation>
    <scope>NUCLEOTIDE SEQUENCE [LARGE SCALE GENOMIC DNA]</scope>
    <source>
        <strain evidence="2">ATCC 50818</strain>
    </source>
</reference>
<evidence type="ECO:0000313" key="3">
    <source>
        <dbReference type="Proteomes" id="UP000007799"/>
    </source>
</evidence>
<dbReference type="InParanoid" id="F2TVY2"/>
<dbReference type="EMBL" id="GL832955">
    <property type="protein sequence ID" value="EGD72228.1"/>
    <property type="molecule type" value="Genomic_DNA"/>
</dbReference>
<dbReference type="AlphaFoldDB" id="F2TVY2"/>